<dbReference type="Gene3D" id="2.40.160.50">
    <property type="entry name" value="membrane protein fhac: a member of the omp85/tpsb transporter family"/>
    <property type="match status" value="1"/>
</dbReference>
<evidence type="ECO:0000256" key="1">
    <source>
        <dbReference type="ARBA" id="ARBA00004370"/>
    </source>
</evidence>
<dbReference type="Proteomes" id="UP000436016">
    <property type="component" value="Unassembled WGS sequence"/>
</dbReference>
<protein>
    <submittedName>
        <fullName evidence="4">BamA/TamA family outer membrane protein</fullName>
    </submittedName>
</protein>
<dbReference type="GO" id="GO:0019867">
    <property type="term" value="C:outer membrane"/>
    <property type="evidence" value="ECO:0007669"/>
    <property type="project" value="InterPro"/>
</dbReference>
<dbReference type="RefSeq" id="WP_160852463.1">
    <property type="nucleotide sequence ID" value="NZ_WUWG01000001.1"/>
</dbReference>
<evidence type="ECO:0000313" key="5">
    <source>
        <dbReference type="Proteomes" id="UP000436016"/>
    </source>
</evidence>
<dbReference type="InterPro" id="IPR000184">
    <property type="entry name" value="Bac_surfAg_D15"/>
</dbReference>
<organism evidence="4 5">
    <name type="scientific">Oceanomicrobium pacificus</name>
    <dbReference type="NCBI Taxonomy" id="2692916"/>
    <lineage>
        <taxon>Bacteria</taxon>
        <taxon>Pseudomonadati</taxon>
        <taxon>Pseudomonadota</taxon>
        <taxon>Alphaproteobacteria</taxon>
        <taxon>Rhodobacterales</taxon>
        <taxon>Paracoccaceae</taxon>
        <taxon>Oceanomicrobium</taxon>
    </lineage>
</organism>
<reference evidence="4 5" key="1">
    <citation type="submission" date="2019-12" db="EMBL/GenBank/DDBJ databases">
        <title>Strain KN286 was isolated from seawater, which was collected from Caroline Seamount in the tropical western Pacific.</title>
        <authorList>
            <person name="Wang Q."/>
        </authorList>
    </citation>
    <scope>NUCLEOTIDE SEQUENCE [LARGE SCALE GENOMIC DNA]</scope>
    <source>
        <strain evidence="4 5">KN286</strain>
    </source>
</reference>
<dbReference type="AlphaFoldDB" id="A0A6B0TU77"/>
<evidence type="ECO:0000259" key="3">
    <source>
        <dbReference type="Pfam" id="PF01103"/>
    </source>
</evidence>
<accession>A0A6B0TU77</accession>
<gene>
    <name evidence="4" type="ORF">GSH16_04905</name>
</gene>
<comment type="subcellular location">
    <subcellularLocation>
        <location evidence="1">Membrane</location>
    </subcellularLocation>
</comment>
<evidence type="ECO:0000313" key="4">
    <source>
        <dbReference type="EMBL" id="MXU64774.1"/>
    </source>
</evidence>
<keyword evidence="2" id="KW-0472">Membrane</keyword>
<name>A0A6B0TU77_9RHOB</name>
<keyword evidence="5" id="KW-1185">Reference proteome</keyword>
<sequence length="335" mass="36103">MRSLDESRYGFRQGDVIVAPIPINNPTIGTGLAGVVGYLYQLDADSPKSYLGIGGFRTNNGSQGYGFGTQTGFGDGRWRLGLLLGKAEVNYDFFGIGRSDLRLPIAQDALFAQVTAAYGFTPDILLGLKARYIDSEIDLDLGSGLPPDLRPRVESLLAGPTVELDFRDDDFYPTDGFHADLELLQSAPLESDTLDFTVASARMENYLPFGPDMMVATRLAACGVDGDAPFYELCTIGGTDGFRGYPVGQFRDYALLSAQAEFRSRLTERIGFTAFVGAGQTAADFGSFGSRDPALAGGAGFRFRLSKDFGLDFSIDAAANVDGDLTTYVYVGQRF</sequence>
<dbReference type="EMBL" id="WUWG01000001">
    <property type="protein sequence ID" value="MXU64774.1"/>
    <property type="molecule type" value="Genomic_DNA"/>
</dbReference>
<feature type="domain" description="Bacterial surface antigen (D15)" evidence="3">
    <location>
        <begin position="160"/>
        <end position="283"/>
    </location>
</feature>
<proteinExistence type="predicted"/>
<evidence type="ECO:0000256" key="2">
    <source>
        <dbReference type="ARBA" id="ARBA00023136"/>
    </source>
</evidence>
<comment type="caution">
    <text evidence="4">The sequence shown here is derived from an EMBL/GenBank/DDBJ whole genome shotgun (WGS) entry which is preliminary data.</text>
</comment>
<dbReference type="Pfam" id="PF01103">
    <property type="entry name" value="Omp85"/>
    <property type="match status" value="1"/>
</dbReference>
<dbReference type="SUPFAM" id="SSF56935">
    <property type="entry name" value="Porins"/>
    <property type="match status" value="1"/>
</dbReference>